<dbReference type="CDD" id="cd11440">
    <property type="entry name" value="bHLH-O_Cwo_like"/>
    <property type="match status" value="1"/>
</dbReference>
<dbReference type="Pfam" id="PF07527">
    <property type="entry name" value="Hairy_orange"/>
    <property type="match status" value="1"/>
</dbReference>
<organism evidence="9 10">
    <name type="scientific">Temnothorax longispinosus</name>
    <dbReference type="NCBI Taxonomy" id="300112"/>
    <lineage>
        <taxon>Eukaryota</taxon>
        <taxon>Metazoa</taxon>
        <taxon>Ecdysozoa</taxon>
        <taxon>Arthropoda</taxon>
        <taxon>Hexapoda</taxon>
        <taxon>Insecta</taxon>
        <taxon>Pterygota</taxon>
        <taxon>Neoptera</taxon>
        <taxon>Endopterygota</taxon>
        <taxon>Hymenoptera</taxon>
        <taxon>Apocrita</taxon>
        <taxon>Aculeata</taxon>
        <taxon>Formicoidea</taxon>
        <taxon>Formicidae</taxon>
        <taxon>Myrmicinae</taxon>
        <taxon>Temnothorax</taxon>
    </lineage>
</organism>
<proteinExistence type="predicted"/>
<dbReference type="Gene3D" id="4.10.280.10">
    <property type="entry name" value="Helix-loop-helix DNA-binding domain"/>
    <property type="match status" value="1"/>
</dbReference>
<dbReference type="SMART" id="SM00353">
    <property type="entry name" value="HLH"/>
    <property type="match status" value="1"/>
</dbReference>
<evidence type="ECO:0000256" key="4">
    <source>
        <dbReference type="ARBA" id="ARBA00023163"/>
    </source>
</evidence>
<dbReference type="Gene3D" id="6.10.250.980">
    <property type="match status" value="1"/>
</dbReference>
<protein>
    <submittedName>
        <fullName evidence="9">Hairy/enhancer-of-split related with YRPW motif protein 1</fullName>
    </submittedName>
</protein>
<dbReference type="SUPFAM" id="SSF158457">
    <property type="entry name" value="Orange domain-like"/>
    <property type="match status" value="1"/>
</dbReference>
<dbReference type="InterPro" id="IPR003650">
    <property type="entry name" value="Orange_dom"/>
</dbReference>
<feature type="region of interest" description="Disordered" evidence="6">
    <location>
        <begin position="290"/>
        <end position="309"/>
    </location>
</feature>
<feature type="compositionally biased region" description="Basic and acidic residues" evidence="6">
    <location>
        <begin position="36"/>
        <end position="47"/>
    </location>
</feature>
<dbReference type="EMBL" id="QBLH01001969">
    <property type="protein sequence ID" value="TGZ50481.1"/>
    <property type="molecule type" value="Genomic_DNA"/>
</dbReference>
<feature type="domain" description="Orange" evidence="8">
    <location>
        <begin position="134"/>
        <end position="169"/>
    </location>
</feature>
<dbReference type="STRING" id="300112.A0A4S2KLC4"/>
<dbReference type="Pfam" id="PF00010">
    <property type="entry name" value="HLH"/>
    <property type="match status" value="1"/>
</dbReference>
<evidence type="ECO:0000256" key="1">
    <source>
        <dbReference type="ARBA" id="ARBA00004123"/>
    </source>
</evidence>
<evidence type="ECO:0000313" key="9">
    <source>
        <dbReference type="EMBL" id="TGZ50481.1"/>
    </source>
</evidence>
<dbReference type="GO" id="GO:0003677">
    <property type="term" value="F:DNA binding"/>
    <property type="evidence" value="ECO:0007669"/>
    <property type="project" value="UniProtKB-KW"/>
</dbReference>
<keyword evidence="3" id="KW-0238">DNA-binding</keyword>
<evidence type="ECO:0000313" key="10">
    <source>
        <dbReference type="Proteomes" id="UP000310200"/>
    </source>
</evidence>
<feature type="region of interest" description="Disordered" evidence="6">
    <location>
        <begin position="19"/>
        <end position="50"/>
    </location>
</feature>
<dbReference type="SUPFAM" id="SSF47459">
    <property type="entry name" value="HLH, helix-loop-helix DNA-binding domain"/>
    <property type="match status" value="1"/>
</dbReference>
<feature type="region of interest" description="Disordered" evidence="6">
    <location>
        <begin position="248"/>
        <end position="274"/>
    </location>
</feature>
<comment type="caution">
    <text evidence="9">The sequence shown here is derived from an EMBL/GenBank/DDBJ whole genome shotgun (WGS) entry which is preliminary data.</text>
</comment>
<feature type="region of interest" description="Disordered" evidence="6">
    <location>
        <begin position="422"/>
        <end position="461"/>
    </location>
</feature>
<evidence type="ECO:0000259" key="8">
    <source>
        <dbReference type="PROSITE" id="PS51054"/>
    </source>
</evidence>
<dbReference type="SMART" id="SM00511">
    <property type="entry name" value="ORANGE"/>
    <property type="match status" value="1"/>
</dbReference>
<dbReference type="PROSITE" id="PS51054">
    <property type="entry name" value="ORANGE"/>
    <property type="match status" value="1"/>
</dbReference>
<dbReference type="Proteomes" id="UP000310200">
    <property type="component" value="Unassembled WGS sequence"/>
</dbReference>
<feature type="domain" description="BHLH" evidence="7">
    <location>
        <begin position="40"/>
        <end position="95"/>
    </location>
</feature>
<keyword evidence="2" id="KW-0805">Transcription regulation</keyword>
<dbReference type="PROSITE" id="PS50888">
    <property type="entry name" value="BHLH"/>
    <property type="match status" value="1"/>
</dbReference>
<dbReference type="PANTHER" id="PTHR10985">
    <property type="entry name" value="BASIC HELIX-LOOP-HELIX TRANSCRIPTION FACTOR, HES-RELATED"/>
    <property type="match status" value="1"/>
</dbReference>
<feature type="compositionally biased region" description="Low complexity" evidence="6">
    <location>
        <begin position="258"/>
        <end position="267"/>
    </location>
</feature>
<feature type="region of interest" description="Disordered" evidence="6">
    <location>
        <begin position="99"/>
        <end position="120"/>
    </location>
</feature>
<dbReference type="InterPro" id="IPR036638">
    <property type="entry name" value="HLH_DNA-bd_sf"/>
</dbReference>
<dbReference type="AlphaFoldDB" id="A0A4S2KLC4"/>
<keyword evidence="10" id="KW-1185">Reference proteome</keyword>
<accession>A0A4S2KLC4</accession>
<gene>
    <name evidence="9" type="ORF">DBV15_04247</name>
</gene>
<dbReference type="GO" id="GO:0046983">
    <property type="term" value="F:protein dimerization activity"/>
    <property type="evidence" value="ECO:0007669"/>
    <property type="project" value="InterPro"/>
</dbReference>
<name>A0A4S2KLC4_9HYME</name>
<keyword evidence="4" id="KW-0804">Transcription</keyword>
<evidence type="ECO:0000256" key="2">
    <source>
        <dbReference type="ARBA" id="ARBA00023015"/>
    </source>
</evidence>
<evidence type="ECO:0000256" key="5">
    <source>
        <dbReference type="ARBA" id="ARBA00023242"/>
    </source>
</evidence>
<comment type="subcellular location">
    <subcellularLocation>
        <location evidence="1">Nucleus</location>
    </subcellularLocation>
</comment>
<evidence type="ECO:0000259" key="7">
    <source>
        <dbReference type="PROSITE" id="PS50888"/>
    </source>
</evidence>
<dbReference type="InterPro" id="IPR011598">
    <property type="entry name" value="bHLH_dom"/>
</dbReference>
<dbReference type="InterPro" id="IPR050370">
    <property type="entry name" value="HES_HEY"/>
</dbReference>
<feature type="compositionally biased region" description="Basic and acidic residues" evidence="6">
    <location>
        <begin position="422"/>
        <end position="434"/>
    </location>
</feature>
<dbReference type="GO" id="GO:0006355">
    <property type="term" value="P:regulation of DNA-templated transcription"/>
    <property type="evidence" value="ECO:0007669"/>
    <property type="project" value="InterPro"/>
</dbReference>
<keyword evidence="5" id="KW-0539">Nucleus</keyword>
<evidence type="ECO:0000256" key="6">
    <source>
        <dbReference type="SAM" id="MobiDB-lite"/>
    </source>
</evidence>
<evidence type="ECO:0000256" key="3">
    <source>
        <dbReference type="ARBA" id="ARBA00023125"/>
    </source>
</evidence>
<dbReference type="FunFam" id="4.10.280.10:FF:000079">
    <property type="entry name" value="CLUMA_CG001539, isoform A"/>
    <property type="match status" value="1"/>
</dbReference>
<sequence>MVTHSMDNILNMQYYPTNSHVDASVHSPPPRKRRCLNKEQDPMSHRIIEKRRRDRMNNCLADLSRLIPAEYLKKGRGRVEKTEIIEMAIRHMKHLQGLRQDTKHSPVTPVHTHPEDSVDSVSHSTAASTAAEHYKLGFQECLSETIHFLIEVEGFFARDALCVQLINHLQQHCDKIVATSDRLGFPHTELPVMNGTMNGAGYSHTSIPTICQPNGGHSDHGSSSGVSSFGDPERPLLRPAIVPPPMIVSDDSNHSTHSHSTPPGTGTVSCRDRPTNYKFKSSIKQRFSAERVKSCSPPVSNGAGLDKPPSSSSHGVPIFALHDVGSFYVPLTVEASLIRPHLSFIPDTGPDTVLHPVTISVNFNHSSPPAWSQHHRDAEVEDICTFTEAVGRFSIYEIFFYYINVILAKGQNNVIERVYGQREGQRRDQHERLATDVSSSLRRRFRSPSSRGERQPATCRRQEREGAYIIKTNSTESEATKSRNKSALMNPSKRIERLDEYESSGAATAVACCILTVGPCCCCCCCGCCTGTPASTWHLPADCELPRKLDGYFFFWAFSAAFVTLPWVSLKGRELLEGLDAHRLGRLQHHDGGVAALYALRVLLGGLAGTAVAFLLDLSELAGDVSGVAVEHRRVAVADLSRVIQNDDLGGEVGGAARRLILGVAGDVTAPQLLHRDVFHVEANVVAGQGFRQCLVMHLDGFHLGEFILQSPGFKIPVSTRPTGTVPIPPIL</sequence>
<reference evidence="9 10" key="1">
    <citation type="journal article" date="2019" name="Philos. Trans. R. Soc. Lond., B, Biol. Sci.">
        <title>Ant behaviour and brain gene expression of defending hosts depend on the ecological success of the intruding social parasite.</title>
        <authorList>
            <person name="Kaur R."/>
            <person name="Stoldt M."/>
            <person name="Jongepier E."/>
            <person name="Feldmeyer B."/>
            <person name="Menzel F."/>
            <person name="Bornberg-Bauer E."/>
            <person name="Foitzik S."/>
        </authorList>
    </citation>
    <scope>NUCLEOTIDE SEQUENCE [LARGE SCALE GENOMIC DNA]</scope>
    <source>
        <tissue evidence="9">Whole body</tissue>
    </source>
</reference>
<dbReference type="GO" id="GO:0005634">
    <property type="term" value="C:nucleus"/>
    <property type="evidence" value="ECO:0007669"/>
    <property type="project" value="UniProtKB-SubCell"/>
</dbReference>